<protein>
    <recommendedName>
        <fullName evidence="2">Aerotolerance regulator N-terminal domain-containing protein</fullName>
    </recommendedName>
</protein>
<reference evidence="3 4" key="1">
    <citation type="submission" date="2016-08" db="EMBL/GenBank/DDBJ databases">
        <authorList>
            <person name="Seilhamer J.J."/>
        </authorList>
    </citation>
    <scope>NUCLEOTIDE SEQUENCE [LARGE SCALE GENOMIC DNA]</scope>
    <source>
        <strain evidence="3 4">DX4</strain>
    </source>
</reference>
<proteinExistence type="predicted"/>
<keyword evidence="1" id="KW-0812">Transmembrane</keyword>
<gene>
    <name evidence="3" type="ORF">BFS30_14950</name>
</gene>
<dbReference type="PANTHER" id="PTHR37464:SF1">
    <property type="entry name" value="BLL2463 PROTEIN"/>
    <property type="match status" value="1"/>
</dbReference>
<dbReference type="OrthoDB" id="9810200at2"/>
<dbReference type="InterPro" id="IPR024163">
    <property type="entry name" value="Aerotolerance_reg_N"/>
</dbReference>
<organism evidence="3 4">
    <name type="scientific">Pedobacter steynii</name>
    <dbReference type="NCBI Taxonomy" id="430522"/>
    <lineage>
        <taxon>Bacteria</taxon>
        <taxon>Pseudomonadati</taxon>
        <taxon>Bacteroidota</taxon>
        <taxon>Sphingobacteriia</taxon>
        <taxon>Sphingobacteriales</taxon>
        <taxon>Sphingobacteriaceae</taxon>
        <taxon>Pedobacter</taxon>
    </lineage>
</organism>
<feature type="domain" description="Aerotolerance regulator N-terminal" evidence="2">
    <location>
        <begin position="1"/>
        <end position="76"/>
    </location>
</feature>
<dbReference type="RefSeq" id="WP_069380026.1">
    <property type="nucleotide sequence ID" value="NZ_CP017141.1"/>
</dbReference>
<feature type="transmembrane region" description="Helical" evidence="1">
    <location>
        <begin position="650"/>
        <end position="672"/>
    </location>
</feature>
<dbReference type="InterPro" id="IPR029062">
    <property type="entry name" value="Class_I_gatase-like"/>
</dbReference>
<dbReference type="InterPro" id="IPR011933">
    <property type="entry name" value="Double_TM_dom"/>
</dbReference>
<dbReference type="Proteomes" id="UP000094313">
    <property type="component" value="Chromosome"/>
</dbReference>
<evidence type="ECO:0000313" key="3">
    <source>
        <dbReference type="EMBL" id="AOM78361.1"/>
    </source>
</evidence>
<keyword evidence="1" id="KW-1133">Transmembrane helix</keyword>
<evidence type="ECO:0000256" key="1">
    <source>
        <dbReference type="SAM" id="Phobius"/>
    </source>
</evidence>
<dbReference type="EMBL" id="CP017141">
    <property type="protein sequence ID" value="AOM78361.1"/>
    <property type="molecule type" value="Genomic_DNA"/>
</dbReference>
<feature type="transmembrane region" description="Helical" evidence="1">
    <location>
        <begin position="6"/>
        <end position="26"/>
    </location>
</feature>
<dbReference type="AlphaFoldDB" id="A0A1D7QI55"/>
<evidence type="ECO:0000259" key="2">
    <source>
        <dbReference type="Pfam" id="PF07584"/>
    </source>
</evidence>
<dbReference type="SUPFAM" id="SSF52317">
    <property type="entry name" value="Class I glutamine amidotransferase-like"/>
    <property type="match status" value="1"/>
</dbReference>
<dbReference type="KEGG" id="psty:BFS30_14950"/>
<sequence>MNFLYPGFLFALLAIAIPIAIHLFNFRKFKKVYFSNVQFLKEAKEQNSSREKLKHLLVLISRILAVIFLVLAFARPFIPLSSAGDPGRRNLISVYIDNSYSMETVNKEGNLLDEAKRKAKEIAAAYQLNDQFQLLSNDFDSKHQRAVNKEEFIRLLDEIRISPASRSLQQVVNRLQRESGANRNQIAYLLSDFQQSFVGSQPIQADKDVRYSFIKLNANSLPNISVDSVWSLSPVHQPNQAEQLVVQLHNYGEEDATDIPIKLTINQQQKAISNTKVPAGKSVKDTLSFSGLQKGWQKGVLKIKDFPLTFDDELNFSFQVNTEMKVLNISGDPSQKFIKSLFAADPYFKLSEMPEANIKYSSFPEYSLIVLSGLKQPSSGLAQQLKSYVQNGGSIVIFPDLDANGAIYTPFLTALSLPAVKQLNSGPAIASSIELKDPIFKDVFDQVPANMDLPVVNRYFSYLERNAGGKQGILQLPLGQFLFARYASGAGKMYLAASSLDPKDGNLSRHPVFVPMMLKIAFSSAKELPLYYTSGQSDLLEHEKISLGANQSLTLKSNGVEVIPEVRQMPGKTLLYVADQIRKPGFYDLKKADSVLAVVAFNDNRRESDMHYATDQNLSSLFGKQKIALYNSQKDAMSLNIQAKNNSVELWKLCLILAVVFLAIEILLIRFFNKTKNTQTP</sequence>
<dbReference type="PANTHER" id="PTHR37464">
    <property type="entry name" value="BLL2463 PROTEIN"/>
    <property type="match status" value="1"/>
</dbReference>
<dbReference type="Pfam" id="PF07584">
    <property type="entry name" value="BatA"/>
    <property type="match status" value="1"/>
</dbReference>
<keyword evidence="4" id="KW-1185">Reference proteome</keyword>
<feature type="transmembrane region" description="Helical" evidence="1">
    <location>
        <begin position="56"/>
        <end position="78"/>
    </location>
</feature>
<dbReference type="NCBIfam" id="TIGR02226">
    <property type="entry name" value="two_anch"/>
    <property type="match status" value="1"/>
</dbReference>
<evidence type="ECO:0000313" key="4">
    <source>
        <dbReference type="Proteomes" id="UP000094313"/>
    </source>
</evidence>
<keyword evidence="1" id="KW-0472">Membrane</keyword>
<name>A0A1D7QI55_9SPHI</name>
<accession>A0A1D7QI55</accession>